<reference evidence="2" key="2">
    <citation type="submission" date="2009-11" db="EMBL/GenBank/DDBJ databases">
        <title>The Genome Sequence of Allomyces macrogynus strain ATCC 38327.</title>
        <authorList>
            <consortium name="The Broad Institute Genome Sequencing Platform"/>
            <person name="Russ C."/>
            <person name="Cuomo C."/>
            <person name="Shea T."/>
            <person name="Young S.K."/>
            <person name="Zeng Q."/>
            <person name="Koehrsen M."/>
            <person name="Haas B."/>
            <person name="Borodovsky M."/>
            <person name="Guigo R."/>
            <person name="Alvarado L."/>
            <person name="Berlin A."/>
            <person name="Borenstein D."/>
            <person name="Chen Z."/>
            <person name="Engels R."/>
            <person name="Freedman E."/>
            <person name="Gellesch M."/>
            <person name="Goldberg J."/>
            <person name="Griggs A."/>
            <person name="Gujja S."/>
            <person name="Heiman D."/>
            <person name="Hepburn T."/>
            <person name="Howarth C."/>
            <person name="Jen D."/>
            <person name="Larson L."/>
            <person name="Lewis B."/>
            <person name="Mehta T."/>
            <person name="Park D."/>
            <person name="Pearson M."/>
            <person name="Roberts A."/>
            <person name="Saif S."/>
            <person name="Shenoy N."/>
            <person name="Sisk P."/>
            <person name="Stolte C."/>
            <person name="Sykes S."/>
            <person name="Walk T."/>
            <person name="White J."/>
            <person name="Yandava C."/>
            <person name="Burger G."/>
            <person name="Gray M.W."/>
            <person name="Holland P.W.H."/>
            <person name="King N."/>
            <person name="Lang F.B.F."/>
            <person name="Roger A.J."/>
            <person name="Ruiz-Trillo I."/>
            <person name="Lander E."/>
            <person name="Nusbaum C."/>
        </authorList>
    </citation>
    <scope>NUCLEOTIDE SEQUENCE [LARGE SCALE GENOMIC DNA]</scope>
    <source>
        <strain evidence="2">ATCC 38327</strain>
    </source>
</reference>
<sequence>MAEQVTLASLQDQVDALRAILADAPQTAGNPDASATLDALVAENADLKTRVAKLEYRVAILLRSIGEIETAAASAAAAADTVCVRPRATSPTAVGGKKSCCGGKKKATPAESNKCGCSSLASPSSVPVLRLQNQVGRQQQVWLQLVGFLFVVVQLLRMRRERAGHGMLVPEGPVHVLQLQGRRQD</sequence>
<reference evidence="1 2" key="1">
    <citation type="submission" date="2009-11" db="EMBL/GenBank/DDBJ databases">
        <title>Annotation of Allomyces macrogynus ATCC 38327.</title>
        <authorList>
            <consortium name="The Broad Institute Genome Sequencing Platform"/>
            <person name="Russ C."/>
            <person name="Cuomo C."/>
            <person name="Burger G."/>
            <person name="Gray M.W."/>
            <person name="Holland P.W.H."/>
            <person name="King N."/>
            <person name="Lang F.B.F."/>
            <person name="Roger A.J."/>
            <person name="Ruiz-Trillo I."/>
            <person name="Young S.K."/>
            <person name="Zeng Q."/>
            <person name="Gargeya S."/>
            <person name="Fitzgerald M."/>
            <person name="Haas B."/>
            <person name="Abouelleil A."/>
            <person name="Alvarado L."/>
            <person name="Arachchi H.M."/>
            <person name="Berlin A."/>
            <person name="Chapman S.B."/>
            <person name="Gearin G."/>
            <person name="Goldberg J."/>
            <person name="Griggs A."/>
            <person name="Gujja S."/>
            <person name="Hansen M."/>
            <person name="Heiman D."/>
            <person name="Howarth C."/>
            <person name="Larimer J."/>
            <person name="Lui A."/>
            <person name="MacDonald P.J.P."/>
            <person name="McCowen C."/>
            <person name="Montmayeur A."/>
            <person name="Murphy C."/>
            <person name="Neiman D."/>
            <person name="Pearson M."/>
            <person name="Priest M."/>
            <person name="Roberts A."/>
            <person name="Saif S."/>
            <person name="Shea T."/>
            <person name="Sisk P."/>
            <person name="Stolte C."/>
            <person name="Sykes S."/>
            <person name="Wortman J."/>
            <person name="Nusbaum C."/>
            <person name="Birren B."/>
        </authorList>
    </citation>
    <scope>NUCLEOTIDE SEQUENCE [LARGE SCALE GENOMIC DNA]</scope>
    <source>
        <strain evidence="1 2">ATCC 38327</strain>
    </source>
</reference>
<evidence type="ECO:0000313" key="2">
    <source>
        <dbReference type="Proteomes" id="UP000054350"/>
    </source>
</evidence>
<protein>
    <submittedName>
        <fullName evidence="1">Uncharacterized protein</fullName>
    </submittedName>
</protein>
<dbReference type="VEuPathDB" id="FungiDB:AMAG_07455"/>
<proteinExistence type="predicted"/>
<organism evidence="1 2">
    <name type="scientific">Allomyces macrogynus (strain ATCC 38327)</name>
    <name type="common">Allomyces javanicus var. macrogynus</name>
    <dbReference type="NCBI Taxonomy" id="578462"/>
    <lineage>
        <taxon>Eukaryota</taxon>
        <taxon>Fungi</taxon>
        <taxon>Fungi incertae sedis</taxon>
        <taxon>Blastocladiomycota</taxon>
        <taxon>Blastocladiomycetes</taxon>
        <taxon>Blastocladiales</taxon>
        <taxon>Blastocladiaceae</taxon>
        <taxon>Allomyces</taxon>
    </lineage>
</organism>
<dbReference type="EMBL" id="GG745339">
    <property type="protein sequence ID" value="KNE62215.1"/>
    <property type="molecule type" value="Genomic_DNA"/>
</dbReference>
<evidence type="ECO:0000313" key="1">
    <source>
        <dbReference type="EMBL" id="KNE62215.1"/>
    </source>
</evidence>
<dbReference type="OrthoDB" id="5592670at2759"/>
<keyword evidence="2" id="KW-1185">Reference proteome</keyword>
<name>A0A0L0SIP6_ALLM3</name>
<dbReference type="Proteomes" id="UP000054350">
    <property type="component" value="Unassembled WGS sequence"/>
</dbReference>
<dbReference type="AlphaFoldDB" id="A0A0L0SIP6"/>
<accession>A0A0L0SIP6</accession>
<gene>
    <name evidence="1" type="ORF">AMAG_07455</name>
</gene>